<name>A0A2H1WK88_SPOFR</name>
<accession>A0A2H1WK88</accession>
<dbReference type="SUPFAM" id="SSF56112">
    <property type="entry name" value="Protein kinase-like (PK-like)"/>
    <property type="match status" value="4"/>
</dbReference>
<keyword evidence="3" id="KW-0808">Transferase</keyword>
<dbReference type="PANTHER" id="PTHR24056:SF107">
    <property type="entry name" value="CYCLIN-DEPENDENT KINASE 11A-RELATED"/>
    <property type="match status" value="1"/>
</dbReference>
<dbReference type="FunFam" id="1.10.510.10:FF:000611">
    <property type="entry name" value="CMGC family protein kinase"/>
    <property type="match status" value="2"/>
</dbReference>
<evidence type="ECO:0000259" key="8">
    <source>
        <dbReference type="PROSITE" id="PS50011"/>
    </source>
</evidence>
<evidence type="ECO:0000256" key="3">
    <source>
        <dbReference type="ARBA" id="ARBA00022679"/>
    </source>
</evidence>
<evidence type="ECO:0000256" key="7">
    <source>
        <dbReference type="SAM" id="MobiDB-lite"/>
    </source>
</evidence>
<proteinExistence type="inferred from homology"/>
<evidence type="ECO:0000256" key="4">
    <source>
        <dbReference type="ARBA" id="ARBA00022741"/>
    </source>
</evidence>
<dbReference type="PROSITE" id="PS50011">
    <property type="entry name" value="PROTEIN_KINASE_DOM"/>
    <property type="match status" value="3"/>
</dbReference>
<gene>
    <name evidence="9" type="ORF">SFRICE_008817</name>
</gene>
<evidence type="ECO:0000256" key="2">
    <source>
        <dbReference type="ARBA" id="ARBA00022527"/>
    </source>
</evidence>
<feature type="region of interest" description="Disordered" evidence="7">
    <location>
        <begin position="411"/>
        <end position="466"/>
    </location>
</feature>
<evidence type="ECO:0000256" key="1">
    <source>
        <dbReference type="ARBA" id="ARBA00006485"/>
    </source>
</evidence>
<dbReference type="GO" id="GO:0004674">
    <property type="term" value="F:protein serine/threonine kinase activity"/>
    <property type="evidence" value="ECO:0007669"/>
    <property type="project" value="UniProtKB-KW"/>
</dbReference>
<dbReference type="InterPro" id="IPR050108">
    <property type="entry name" value="CDK"/>
</dbReference>
<feature type="domain" description="Protein kinase" evidence="8">
    <location>
        <begin position="481"/>
        <end position="770"/>
    </location>
</feature>
<keyword evidence="5" id="KW-0418">Kinase</keyword>
<protein>
    <submittedName>
        <fullName evidence="9">SFRICE_008817</fullName>
    </submittedName>
</protein>
<comment type="similarity">
    <text evidence="1">Belongs to the protein kinase superfamily. CMGC Ser/Thr protein kinase family. CDC2/CDKX subfamily.</text>
</comment>
<dbReference type="GO" id="GO:0005634">
    <property type="term" value="C:nucleus"/>
    <property type="evidence" value="ECO:0007669"/>
    <property type="project" value="TreeGrafter"/>
</dbReference>
<dbReference type="PANTHER" id="PTHR24056">
    <property type="entry name" value="CELL DIVISION PROTEIN KINASE"/>
    <property type="match status" value="1"/>
</dbReference>
<dbReference type="Pfam" id="PF00069">
    <property type="entry name" value="Pkinase"/>
    <property type="match status" value="4"/>
</dbReference>
<sequence length="1337" mass="153512">MEYVPNEINSLMHTMLYFTVISNHPTFYLPKMYTEGGRFLVSKIRQIWLHAGTARQNYYCYLAKHTALLYTCGVSGRKFGSSSDEVFLVMEYVPNEMNSLMHTMRNNRVTFGSEHVKWTIVSLVQLLNAVQYLHESSVYYHQSETPETEVTRTPFHLVLQNSTLIGEFEVINRADERTYGVVYRASDKQTGDIVVLNHLKKIDERTGFSIAAQRELDLLMEMEHVNIVTGHEIAVGSRSDEVFLVMEYVPNESNVWPRTRKVPNGLIADRRAVQYLHDSSVFHRDLKLSNILLTENGLKAKISQIRLHARVTRTHNKISQIRLHAGTYYYLAKHTALLYTCRMSRLIGEFEVFNRADEETYGVVYRASDNQTGDKRTGFFIAAQRELDILMEMEHINIVTGHEIAVGSRIGVRDGSSSRKSGLKKSVKDRVHKNKRPTERHNHKHKTSKRNTQEEQRTTGAKSPFRPSYQRWRSVRSVDEFTYLNRVDEGVFGVIHAAKDKQTGEIIALKQLKKINEREGYSIAARRELGMLLRMKHPNIVAGRGLASSSRCDQVFIVMELIDYDLKTFMETMQSNQQLFSVEQVKCLMKQLLKAVQHLHNRHVIHCDLQTSNILLTNEGVLKVADFGKARNYEFPPGQYTPAAVTRWYRAPELLLLFNEYFSPVDMWSVGCLFAELITLQPLFPGTSELDQIEKIFMALGTPSDSIWPGYSESPMVQMITFDDYPPGELRKMISRELLSKEGLSLLEGFLTYDPSRRITAAAALEHPYFNEQPVAMEPAIRHESAQDVLRTTRREKSDLKDAAKLKYKNILRKKTKRSHRDKICSTRQATHVAVATTPVPPLRHVYQSGRSLEEFELLNKIAEGAYGAVFRAQDEKTKEIVALKQITTDNKNKGLFKAAKRELKTLLKIRHPNIIAGRELVVGTNKEEVFVVMDYVPRDLRNYIDSMTKNRQLFSPGHVKCLMVQLLSAIQHLHKNWILHRDLKPSNILLSYEGVLKVADFGLARKYELPPRQYTPGMVTLWYRAPELLLFANEYSTHIDMWSIGCIFAELITLQPLFPGSSECDQLFRIFEGLGTPTDTTWPGYSELTVGKITFENHPTGQLRETMSNRLSDEGLSLLQDFLLFDQAARVTADAALNHPYFEEQPVAMEPAMFLPSLWADKDETKFKKGSKGQNNYRKPKYGEKKKHLHKISKRIIEEQQETTDADSPCYPASVDELEYLYRIDEGTFGVIYKVKEKRTGALKQLYKTNEMEVVLKVADFGVAREYVFPRRLYTPAVMTCWYRAPEILLLLKEYSCPVDMWSVGCIFAELITLRPLFPGTSELDQIFKTLGTPPD</sequence>
<keyword evidence="4" id="KW-0547">Nucleotide-binding</keyword>
<dbReference type="EMBL" id="ODYU01009201">
    <property type="protein sequence ID" value="SOQ53458.1"/>
    <property type="molecule type" value="Genomic_DNA"/>
</dbReference>
<feature type="domain" description="Protein kinase" evidence="8">
    <location>
        <begin position="856"/>
        <end position="1143"/>
    </location>
</feature>
<evidence type="ECO:0000313" key="9">
    <source>
        <dbReference type="EMBL" id="SOQ53458.1"/>
    </source>
</evidence>
<evidence type="ECO:0000256" key="6">
    <source>
        <dbReference type="ARBA" id="ARBA00022840"/>
    </source>
</evidence>
<keyword evidence="6" id="KW-0067">ATP-binding</keyword>
<dbReference type="Gene3D" id="3.30.200.20">
    <property type="entry name" value="Phosphorylase Kinase, domain 1"/>
    <property type="match status" value="4"/>
</dbReference>
<organism evidence="9">
    <name type="scientific">Spodoptera frugiperda</name>
    <name type="common">Fall armyworm</name>
    <dbReference type="NCBI Taxonomy" id="7108"/>
    <lineage>
        <taxon>Eukaryota</taxon>
        <taxon>Metazoa</taxon>
        <taxon>Ecdysozoa</taxon>
        <taxon>Arthropoda</taxon>
        <taxon>Hexapoda</taxon>
        <taxon>Insecta</taxon>
        <taxon>Pterygota</taxon>
        <taxon>Neoptera</taxon>
        <taxon>Endopterygota</taxon>
        <taxon>Lepidoptera</taxon>
        <taxon>Glossata</taxon>
        <taxon>Ditrysia</taxon>
        <taxon>Noctuoidea</taxon>
        <taxon>Noctuidae</taxon>
        <taxon>Amphipyrinae</taxon>
        <taxon>Spodoptera</taxon>
    </lineage>
</organism>
<dbReference type="GO" id="GO:0005524">
    <property type="term" value="F:ATP binding"/>
    <property type="evidence" value="ECO:0007669"/>
    <property type="project" value="UniProtKB-KW"/>
</dbReference>
<dbReference type="InterPro" id="IPR000719">
    <property type="entry name" value="Prot_kinase_dom"/>
</dbReference>
<keyword evidence="2" id="KW-0723">Serine/threonine-protein kinase</keyword>
<evidence type="ECO:0000256" key="5">
    <source>
        <dbReference type="ARBA" id="ARBA00022777"/>
    </source>
</evidence>
<dbReference type="InterPro" id="IPR011009">
    <property type="entry name" value="Kinase-like_dom_sf"/>
</dbReference>
<feature type="domain" description="Protein kinase" evidence="8">
    <location>
        <begin position="168"/>
        <end position="448"/>
    </location>
</feature>
<dbReference type="SMART" id="SM00220">
    <property type="entry name" value="S_TKc"/>
    <property type="match status" value="2"/>
</dbReference>
<dbReference type="InterPro" id="IPR008271">
    <property type="entry name" value="Ser/Thr_kinase_AS"/>
</dbReference>
<feature type="compositionally biased region" description="Basic residues" evidence="7">
    <location>
        <begin position="421"/>
        <end position="435"/>
    </location>
</feature>
<dbReference type="PROSITE" id="PS00108">
    <property type="entry name" value="PROTEIN_KINASE_ST"/>
    <property type="match status" value="2"/>
</dbReference>
<dbReference type="Gene3D" id="1.10.510.10">
    <property type="entry name" value="Transferase(Phosphotransferase) domain 1"/>
    <property type="match status" value="4"/>
</dbReference>
<dbReference type="GO" id="GO:0007346">
    <property type="term" value="P:regulation of mitotic cell cycle"/>
    <property type="evidence" value="ECO:0007669"/>
    <property type="project" value="TreeGrafter"/>
</dbReference>
<reference evidence="9" key="1">
    <citation type="submission" date="2016-07" db="EMBL/GenBank/DDBJ databases">
        <authorList>
            <person name="Bretaudeau A."/>
        </authorList>
    </citation>
    <scope>NUCLEOTIDE SEQUENCE</scope>
    <source>
        <strain evidence="9">Rice</strain>
        <tissue evidence="9">Whole body</tissue>
    </source>
</reference>